<protein>
    <submittedName>
        <fullName evidence="2">Uncharacterized protein</fullName>
    </submittedName>
</protein>
<name>A0AAN6H468_9PEZI</name>
<dbReference type="Proteomes" id="UP001175353">
    <property type="component" value="Unassembled WGS sequence"/>
</dbReference>
<evidence type="ECO:0000256" key="1">
    <source>
        <dbReference type="SAM" id="MobiDB-lite"/>
    </source>
</evidence>
<gene>
    <name evidence="2" type="ORF">LTR91_023594</name>
</gene>
<evidence type="ECO:0000313" key="2">
    <source>
        <dbReference type="EMBL" id="KAK0953887.1"/>
    </source>
</evidence>
<dbReference type="AlphaFoldDB" id="A0AAN6H468"/>
<reference evidence="2" key="1">
    <citation type="submission" date="2023-06" db="EMBL/GenBank/DDBJ databases">
        <title>Black Yeasts Isolated from many extreme environments.</title>
        <authorList>
            <person name="Coleine C."/>
            <person name="Stajich J.E."/>
            <person name="Selbmann L."/>
        </authorList>
    </citation>
    <scope>NUCLEOTIDE SEQUENCE</scope>
    <source>
        <strain evidence="2">CCFEE 5200</strain>
    </source>
</reference>
<keyword evidence="3" id="KW-1185">Reference proteome</keyword>
<feature type="region of interest" description="Disordered" evidence="1">
    <location>
        <begin position="63"/>
        <end position="82"/>
    </location>
</feature>
<proteinExistence type="predicted"/>
<evidence type="ECO:0000313" key="3">
    <source>
        <dbReference type="Proteomes" id="UP001175353"/>
    </source>
</evidence>
<organism evidence="2 3">
    <name type="scientific">Friedmanniomyces endolithicus</name>
    <dbReference type="NCBI Taxonomy" id="329885"/>
    <lineage>
        <taxon>Eukaryota</taxon>
        <taxon>Fungi</taxon>
        <taxon>Dikarya</taxon>
        <taxon>Ascomycota</taxon>
        <taxon>Pezizomycotina</taxon>
        <taxon>Dothideomycetes</taxon>
        <taxon>Dothideomycetidae</taxon>
        <taxon>Mycosphaerellales</taxon>
        <taxon>Teratosphaeriaceae</taxon>
        <taxon>Friedmanniomyces</taxon>
    </lineage>
</organism>
<sequence length="225" mass="25156">MSQRRLLLAIDPSWHDQLSAILGRFAVNVLTQKSRRHIHSSLLQSPPRAATFSLSLDHPEKLQQELPPSKPIKNPSPQHQPTNKMATLKLAKLPAQHVGNSIPMHLFFTFTPTTTAKSSAPRVFNDLIMVNLASSTLDSINAYITERFERNVYKFKTELGVAAKRDVYEVVGMRIVWGQGDGQVELEEANWGPIRGRFAEMLGADEEDRGNVMTAGIEVECRLEG</sequence>
<accession>A0AAN6H468</accession>
<dbReference type="EMBL" id="JAUJLE010000529">
    <property type="protein sequence ID" value="KAK0953887.1"/>
    <property type="molecule type" value="Genomic_DNA"/>
</dbReference>
<comment type="caution">
    <text evidence="2">The sequence shown here is derived from an EMBL/GenBank/DDBJ whole genome shotgun (WGS) entry which is preliminary data.</text>
</comment>